<evidence type="ECO:0000256" key="1">
    <source>
        <dbReference type="ARBA" id="ARBA00009437"/>
    </source>
</evidence>
<dbReference type="PROSITE" id="PS50931">
    <property type="entry name" value="HTH_LYSR"/>
    <property type="match status" value="1"/>
</dbReference>
<dbReference type="AlphaFoldDB" id="A0A917F5N3"/>
<comment type="caution">
    <text evidence="6">The sequence shown here is derived from an EMBL/GenBank/DDBJ whole genome shotgun (WGS) entry which is preliminary data.</text>
</comment>
<evidence type="ECO:0000256" key="4">
    <source>
        <dbReference type="ARBA" id="ARBA00023163"/>
    </source>
</evidence>
<keyword evidence="3" id="KW-0238">DNA-binding</keyword>
<dbReference type="SUPFAM" id="SSF46785">
    <property type="entry name" value="Winged helix' DNA-binding domain"/>
    <property type="match status" value="1"/>
</dbReference>
<dbReference type="Gene3D" id="3.40.190.10">
    <property type="entry name" value="Periplasmic binding protein-like II"/>
    <property type="match status" value="2"/>
</dbReference>
<accession>A0A917F5N3</accession>
<dbReference type="GO" id="GO:0003700">
    <property type="term" value="F:DNA-binding transcription factor activity"/>
    <property type="evidence" value="ECO:0007669"/>
    <property type="project" value="InterPro"/>
</dbReference>
<dbReference type="Proteomes" id="UP000606044">
    <property type="component" value="Unassembled WGS sequence"/>
</dbReference>
<comment type="similarity">
    <text evidence="1">Belongs to the LysR transcriptional regulatory family.</text>
</comment>
<protein>
    <submittedName>
        <fullName evidence="6">LysR family transcriptional regulator</fullName>
    </submittedName>
</protein>
<dbReference type="Gene3D" id="1.10.10.10">
    <property type="entry name" value="Winged helix-like DNA-binding domain superfamily/Winged helix DNA-binding domain"/>
    <property type="match status" value="1"/>
</dbReference>
<evidence type="ECO:0000313" key="7">
    <source>
        <dbReference type="Proteomes" id="UP000606044"/>
    </source>
</evidence>
<dbReference type="GO" id="GO:0006351">
    <property type="term" value="P:DNA-templated transcription"/>
    <property type="evidence" value="ECO:0007669"/>
    <property type="project" value="TreeGrafter"/>
</dbReference>
<dbReference type="InterPro" id="IPR000847">
    <property type="entry name" value="LysR_HTH_N"/>
</dbReference>
<evidence type="ECO:0000256" key="2">
    <source>
        <dbReference type="ARBA" id="ARBA00023015"/>
    </source>
</evidence>
<dbReference type="GO" id="GO:0043565">
    <property type="term" value="F:sequence-specific DNA binding"/>
    <property type="evidence" value="ECO:0007669"/>
    <property type="project" value="TreeGrafter"/>
</dbReference>
<sequence length="288" mass="31054">MSGLQAFEAAARHLSFTEAAKELNCTQAAVSQRVKALESYLSRTLFIRKSNTLQLSEVGEAYLAGVTEALNLAAAATEGLRGRKVPRTVAISAPVSFLTLWMAPRLEHLVAACPKAEVRLNSAIWTDPNAEIADVVVEVRDVAEVDPACPHLPCERLDLVCTPAMAEALGAMSMQRVLREARLILIQGRHNIWRRWADEMGVKLDGEMPTLKVDNAVTALEIAAQGLGVTVAYSTYSEPYVAAGRLARIEGAGLNTSLCHVLLGPPGQPTWHPAHGVFNWLKAAFAAP</sequence>
<dbReference type="InterPro" id="IPR005119">
    <property type="entry name" value="LysR_subst-bd"/>
</dbReference>
<keyword evidence="2" id="KW-0805">Transcription regulation</keyword>
<keyword evidence="4" id="KW-0804">Transcription</keyword>
<dbReference type="Pfam" id="PF03466">
    <property type="entry name" value="LysR_substrate"/>
    <property type="match status" value="1"/>
</dbReference>
<dbReference type="InterPro" id="IPR036390">
    <property type="entry name" value="WH_DNA-bd_sf"/>
</dbReference>
<gene>
    <name evidence="6" type="ORF">GCM10007301_07420</name>
</gene>
<dbReference type="EMBL" id="BMCT01000001">
    <property type="protein sequence ID" value="GGF50555.1"/>
    <property type="molecule type" value="Genomic_DNA"/>
</dbReference>
<dbReference type="PANTHER" id="PTHR30537:SF74">
    <property type="entry name" value="HTH-TYPE TRANSCRIPTIONAL REGULATOR TRPI"/>
    <property type="match status" value="1"/>
</dbReference>
<dbReference type="SUPFAM" id="SSF53850">
    <property type="entry name" value="Periplasmic binding protein-like II"/>
    <property type="match status" value="1"/>
</dbReference>
<reference evidence="6" key="2">
    <citation type="submission" date="2020-09" db="EMBL/GenBank/DDBJ databases">
        <authorList>
            <person name="Sun Q."/>
            <person name="Sedlacek I."/>
        </authorList>
    </citation>
    <scope>NUCLEOTIDE SEQUENCE</scope>
    <source>
        <strain evidence="6">CCM 7897</strain>
    </source>
</reference>
<evidence type="ECO:0000259" key="5">
    <source>
        <dbReference type="PROSITE" id="PS50931"/>
    </source>
</evidence>
<proteinExistence type="inferred from homology"/>
<organism evidence="6 7">
    <name type="scientific">Azorhizobium oxalatiphilum</name>
    <dbReference type="NCBI Taxonomy" id="980631"/>
    <lineage>
        <taxon>Bacteria</taxon>
        <taxon>Pseudomonadati</taxon>
        <taxon>Pseudomonadota</taxon>
        <taxon>Alphaproteobacteria</taxon>
        <taxon>Hyphomicrobiales</taxon>
        <taxon>Xanthobacteraceae</taxon>
        <taxon>Azorhizobium</taxon>
    </lineage>
</organism>
<evidence type="ECO:0000313" key="6">
    <source>
        <dbReference type="EMBL" id="GGF50555.1"/>
    </source>
</evidence>
<feature type="domain" description="HTH lysR-type" evidence="5">
    <location>
        <begin position="1"/>
        <end position="56"/>
    </location>
</feature>
<dbReference type="Pfam" id="PF00126">
    <property type="entry name" value="HTH_1"/>
    <property type="match status" value="1"/>
</dbReference>
<name>A0A917F5N3_9HYPH</name>
<dbReference type="InterPro" id="IPR058163">
    <property type="entry name" value="LysR-type_TF_proteobact-type"/>
</dbReference>
<dbReference type="PRINTS" id="PR00039">
    <property type="entry name" value="HTHLYSR"/>
</dbReference>
<dbReference type="InterPro" id="IPR036388">
    <property type="entry name" value="WH-like_DNA-bd_sf"/>
</dbReference>
<evidence type="ECO:0000256" key="3">
    <source>
        <dbReference type="ARBA" id="ARBA00023125"/>
    </source>
</evidence>
<dbReference type="PANTHER" id="PTHR30537">
    <property type="entry name" value="HTH-TYPE TRANSCRIPTIONAL REGULATOR"/>
    <property type="match status" value="1"/>
</dbReference>
<keyword evidence="7" id="KW-1185">Reference proteome</keyword>
<reference evidence="6" key="1">
    <citation type="journal article" date="2014" name="Int. J. Syst. Evol. Microbiol.">
        <title>Complete genome sequence of Corynebacterium casei LMG S-19264T (=DSM 44701T), isolated from a smear-ripened cheese.</title>
        <authorList>
            <consortium name="US DOE Joint Genome Institute (JGI-PGF)"/>
            <person name="Walter F."/>
            <person name="Albersmeier A."/>
            <person name="Kalinowski J."/>
            <person name="Ruckert C."/>
        </authorList>
    </citation>
    <scope>NUCLEOTIDE SEQUENCE</scope>
    <source>
        <strain evidence="6">CCM 7897</strain>
    </source>
</reference>
<dbReference type="RefSeq" id="WP_188575498.1">
    <property type="nucleotide sequence ID" value="NZ_BMCT01000001.1"/>
</dbReference>